<dbReference type="PROSITE" id="PS50111">
    <property type="entry name" value="CHEMOTAXIS_TRANSDUC_2"/>
    <property type="match status" value="1"/>
</dbReference>
<sequence>MGLWAGALAAATGLATQLGGGWPASLAGALVAALLIGRLAAAGQAAAGEDAPPEQHVALVEQVVPVWQRQIESAREHAERSTGEILGAFSMIDERLEQAVRLAEQSSMDLSGANVDALIDDNDAVLANLLEPVRAAIGQRDEALAEIERVGAAVDELRQGAARVRQLARRINMVAINASVESARAGSRAGSFAVLAEEVRALAQQSTADASRMLSQSNQLEEQLRGLRLQAATRDSCDEELRAQADASARRAIGGLLDSVGQVSRSSRGLREAGAAVRAEVERVLMGFQAQDRFNQMLGSISEDMERLQDWLQQRGDLSSNQAAVWLARLESGYTMEEQRTQHHGQKIIEREAQVEFF</sequence>
<dbReference type="PRINTS" id="PR00260">
    <property type="entry name" value="CHEMTRNSDUCR"/>
</dbReference>
<protein>
    <recommendedName>
        <fullName evidence="2">Methyl-accepting transducer domain-containing protein</fullName>
    </recommendedName>
</protein>
<evidence type="ECO:0000259" key="2">
    <source>
        <dbReference type="PROSITE" id="PS50111"/>
    </source>
</evidence>
<reference evidence="3" key="1">
    <citation type="submission" date="2022-04" db="EMBL/GenBank/DDBJ databases">
        <title>Whole genome sequence of Sphaerotilus sp. FB-5.</title>
        <authorList>
            <person name="Takeda M."/>
            <person name="Narihara S."/>
            <person name="Akimoto M."/>
            <person name="Akimoto R."/>
            <person name="Nishiyashiki S."/>
            <person name="Murakami T."/>
        </authorList>
    </citation>
    <scope>NUCLEOTIDE SEQUENCE</scope>
    <source>
        <strain evidence="3">FB-5</strain>
    </source>
</reference>
<feature type="domain" description="Methyl-accepting transducer" evidence="2">
    <location>
        <begin position="141"/>
        <end position="213"/>
    </location>
</feature>
<dbReference type="InterPro" id="IPR004090">
    <property type="entry name" value="Chemotax_Me-accpt_rcpt"/>
</dbReference>
<evidence type="ECO:0000313" key="4">
    <source>
        <dbReference type="Proteomes" id="UP001057498"/>
    </source>
</evidence>
<dbReference type="EMBL" id="AP025730">
    <property type="protein sequence ID" value="BDI04619.1"/>
    <property type="molecule type" value="Genomic_DNA"/>
</dbReference>
<accession>A0ABM7YJM1</accession>
<dbReference type="SUPFAM" id="SSF58104">
    <property type="entry name" value="Methyl-accepting chemotaxis protein (MCP) signaling domain"/>
    <property type="match status" value="1"/>
</dbReference>
<dbReference type="Proteomes" id="UP001057498">
    <property type="component" value="Chromosome"/>
</dbReference>
<dbReference type="Gene3D" id="1.10.287.950">
    <property type="entry name" value="Methyl-accepting chemotaxis protein"/>
    <property type="match status" value="1"/>
</dbReference>
<evidence type="ECO:0000313" key="3">
    <source>
        <dbReference type="EMBL" id="BDI04619.1"/>
    </source>
</evidence>
<evidence type="ECO:0000256" key="1">
    <source>
        <dbReference type="PROSITE-ProRule" id="PRU00284"/>
    </source>
</evidence>
<dbReference type="InterPro" id="IPR004089">
    <property type="entry name" value="MCPsignal_dom"/>
</dbReference>
<organism evidence="3 4">
    <name type="scientific">Sphaerotilus microaerophilus</name>
    <dbReference type="NCBI Taxonomy" id="2914710"/>
    <lineage>
        <taxon>Bacteria</taxon>
        <taxon>Pseudomonadati</taxon>
        <taxon>Pseudomonadota</taxon>
        <taxon>Betaproteobacteria</taxon>
        <taxon>Burkholderiales</taxon>
        <taxon>Sphaerotilaceae</taxon>
        <taxon>Sphaerotilus</taxon>
    </lineage>
</organism>
<dbReference type="Pfam" id="PF00015">
    <property type="entry name" value="MCPsignal"/>
    <property type="match status" value="1"/>
</dbReference>
<gene>
    <name evidence="3" type="ORF">CATMQ487_15890</name>
</gene>
<proteinExistence type="predicted"/>
<name>A0ABM7YJM1_9BURK</name>
<keyword evidence="4" id="KW-1185">Reference proteome</keyword>
<keyword evidence="1" id="KW-0807">Transducer</keyword>